<organism evidence="2">
    <name type="scientific">hydrocarbon metagenome</name>
    <dbReference type="NCBI Taxonomy" id="938273"/>
    <lineage>
        <taxon>unclassified sequences</taxon>
        <taxon>metagenomes</taxon>
        <taxon>ecological metagenomes</taxon>
    </lineage>
</organism>
<proteinExistence type="predicted"/>
<name>A0A0W8FZR4_9ZZZZ</name>
<dbReference type="InterPro" id="IPR007842">
    <property type="entry name" value="HEPN_dom"/>
</dbReference>
<evidence type="ECO:0000259" key="1">
    <source>
        <dbReference type="PROSITE" id="PS50910"/>
    </source>
</evidence>
<dbReference type="EMBL" id="LNQE01000469">
    <property type="protein sequence ID" value="KUG26408.1"/>
    <property type="molecule type" value="Genomic_DNA"/>
</dbReference>
<comment type="caution">
    <text evidence="2">The sequence shown here is derived from an EMBL/GenBank/DDBJ whole genome shotgun (WGS) entry which is preliminary data.</text>
</comment>
<dbReference type="SMART" id="SM00748">
    <property type="entry name" value="HEPN"/>
    <property type="match status" value="1"/>
</dbReference>
<protein>
    <recommendedName>
        <fullName evidence="1">HEPN domain-containing protein</fullName>
    </recommendedName>
</protein>
<dbReference type="Gene3D" id="1.20.120.330">
    <property type="entry name" value="Nucleotidyltransferases domain 2"/>
    <property type="match status" value="1"/>
</dbReference>
<evidence type="ECO:0000313" key="2">
    <source>
        <dbReference type="EMBL" id="KUG26408.1"/>
    </source>
</evidence>
<dbReference type="AlphaFoldDB" id="A0A0W8FZR4"/>
<feature type="domain" description="HEPN" evidence="1">
    <location>
        <begin position="18"/>
        <end position="123"/>
    </location>
</feature>
<dbReference type="PROSITE" id="PS50910">
    <property type="entry name" value="HEPN"/>
    <property type="match status" value="1"/>
</dbReference>
<dbReference type="SUPFAM" id="SSF81593">
    <property type="entry name" value="Nucleotidyltransferase substrate binding subunit/domain"/>
    <property type="match status" value="1"/>
</dbReference>
<reference evidence="2" key="1">
    <citation type="journal article" date="2015" name="Proc. Natl. Acad. Sci. U.S.A.">
        <title>Networks of energetic and metabolic interactions define dynamics in microbial communities.</title>
        <authorList>
            <person name="Embree M."/>
            <person name="Liu J.K."/>
            <person name="Al-Bassam M.M."/>
            <person name="Zengler K."/>
        </authorList>
    </citation>
    <scope>NUCLEOTIDE SEQUENCE</scope>
</reference>
<dbReference type="Pfam" id="PF05168">
    <property type="entry name" value="HEPN"/>
    <property type="match status" value="1"/>
</dbReference>
<gene>
    <name evidence="2" type="ORF">ASZ90_003752</name>
</gene>
<sequence>MQLNERKNKYIQQWLDLAEEDLRIAEFTFKMESSIPYRAIAFHAQQAAEKYLKALLVFYNIDFPYTHDLLKLIELAPDVLDLKTTLEPAIKLTDYAVSRRYPDFYQNLTFTDASEAVELARLTKQHAVKPLLDAGFKI</sequence>
<accession>A0A0W8FZR4</accession>